<dbReference type="GO" id="GO:0006351">
    <property type="term" value="P:DNA-templated transcription"/>
    <property type="evidence" value="ECO:0007669"/>
    <property type="project" value="InterPro"/>
</dbReference>
<evidence type="ECO:0000256" key="1">
    <source>
        <dbReference type="ARBA" id="ARBA00006460"/>
    </source>
</evidence>
<sequence length="549" mass="61665">MKGNIRIFPERICKELTEVNAGLRSRCDPGENVGLLAAQSIGEPSTQMTLNTFHFAGRGEMNVTLGIPRLREILMTASTSIKTPSAEIRAKPGTTPERIEAIKRELDRVYLKQVIKKFCVNESINLAHKSKIRAKPGTTPERIEAIKRELDRVYLKQVIKKFCVNESINLAHNNCWRRYALSIEILRMKSRDESLRHISRHKILSAIEHRFVKLIARSLTERSKEMLEYQAIQHKKLKLGNIAAGIGLGDETQKAPQPQGVFKEDGVSSDEEAEATRDADAAEVRLNRRHLDDAADYEGEEEEQKAVAPDDRHVAVLGLSSVICDYKYDVKSSRWCVVTFQLPLSSKTKLDVASVVERELETFVVWETPGVEKCIVREENHKGQMCYVIATQGINIQASFLQALFKHSDVLDVNSLYSNDLDMIWRCYGIEACARALVKEIVRVFTPYGIDVSRRHLTLTADYMTFTGRIQPLSRGAMASSASPLQKMTFETTFSFLRDALVNGEDDYLSSPSARIVTGGLLRGGTGAFDLLVPKSYALNNGIEKELPF</sequence>
<dbReference type="EC" id="2.7.7.6" evidence="2"/>
<keyword evidence="5" id="KW-0548">Nucleotidyltransferase</keyword>
<evidence type="ECO:0000313" key="9">
    <source>
        <dbReference type="Proteomes" id="UP000036681"/>
    </source>
</evidence>
<evidence type="ECO:0000256" key="4">
    <source>
        <dbReference type="ARBA" id="ARBA00022679"/>
    </source>
</evidence>
<dbReference type="GO" id="GO:0003677">
    <property type="term" value="F:DNA binding"/>
    <property type="evidence" value="ECO:0007669"/>
    <property type="project" value="InterPro"/>
</dbReference>
<name>A0A9J2Q7U1_ASCLU</name>
<dbReference type="AlphaFoldDB" id="A0A9J2Q7U1"/>
<keyword evidence="3" id="KW-0240">DNA-directed RNA polymerase</keyword>
<evidence type="ECO:0000256" key="5">
    <source>
        <dbReference type="ARBA" id="ARBA00022695"/>
    </source>
</evidence>
<dbReference type="InterPro" id="IPR045867">
    <property type="entry name" value="DNA-dir_RpoC_beta_prime"/>
</dbReference>
<reference evidence="10" key="1">
    <citation type="submission" date="2023-03" db="UniProtKB">
        <authorList>
            <consortium name="WormBaseParasite"/>
        </authorList>
    </citation>
    <scope>IDENTIFICATION</scope>
</reference>
<dbReference type="GO" id="GO:0003899">
    <property type="term" value="F:DNA-directed RNA polymerase activity"/>
    <property type="evidence" value="ECO:0007669"/>
    <property type="project" value="UniProtKB-EC"/>
</dbReference>
<comment type="similarity">
    <text evidence="1">Belongs to the RNA polymerase beta' chain family.</text>
</comment>
<dbReference type="PANTHER" id="PTHR19376:SF11">
    <property type="entry name" value="DNA-DIRECTED RNA POLYMERASE I SUBUNIT RPA1"/>
    <property type="match status" value="1"/>
</dbReference>
<dbReference type="GO" id="GO:0005736">
    <property type="term" value="C:RNA polymerase I complex"/>
    <property type="evidence" value="ECO:0007669"/>
    <property type="project" value="TreeGrafter"/>
</dbReference>
<dbReference type="SUPFAM" id="SSF64484">
    <property type="entry name" value="beta and beta-prime subunits of DNA dependent RNA-polymerase"/>
    <property type="match status" value="1"/>
</dbReference>
<accession>A0A9J2Q7U1</accession>
<keyword evidence="9" id="KW-1185">Reference proteome</keyword>
<evidence type="ECO:0000256" key="6">
    <source>
        <dbReference type="ARBA" id="ARBA00023163"/>
    </source>
</evidence>
<dbReference type="InterPro" id="IPR047107">
    <property type="entry name" value="DNA-dir_RNA_pol1_lsu_C"/>
</dbReference>
<evidence type="ECO:0000313" key="10">
    <source>
        <dbReference type="WBParaSite" id="ALUE_0001799701-mRNA-1"/>
    </source>
</evidence>
<protein>
    <recommendedName>
        <fullName evidence="2">DNA-directed RNA polymerase</fullName>
        <ecNumber evidence="2">2.7.7.6</ecNumber>
    </recommendedName>
</protein>
<evidence type="ECO:0000256" key="3">
    <source>
        <dbReference type="ARBA" id="ARBA00022478"/>
    </source>
</evidence>
<dbReference type="Gene3D" id="3.30.70.2850">
    <property type="match status" value="1"/>
</dbReference>
<evidence type="ECO:0000256" key="2">
    <source>
        <dbReference type="ARBA" id="ARBA00012418"/>
    </source>
</evidence>
<feature type="region of interest" description="Disordered" evidence="7">
    <location>
        <begin position="250"/>
        <end position="282"/>
    </location>
</feature>
<dbReference type="InterPro" id="IPR007081">
    <property type="entry name" value="RNA_pol_Rpb1_5"/>
</dbReference>
<evidence type="ECO:0000259" key="8">
    <source>
        <dbReference type="Pfam" id="PF04998"/>
    </source>
</evidence>
<keyword evidence="6" id="KW-0804">Transcription</keyword>
<proteinExistence type="inferred from homology"/>
<feature type="domain" description="RNA polymerase Rpb1" evidence="8">
    <location>
        <begin position="26"/>
        <end position="480"/>
    </location>
</feature>
<dbReference type="PANTHER" id="PTHR19376">
    <property type="entry name" value="DNA-DIRECTED RNA POLYMERASE"/>
    <property type="match status" value="1"/>
</dbReference>
<dbReference type="WBParaSite" id="ALUE_0001799701-mRNA-1">
    <property type="protein sequence ID" value="ALUE_0001799701-mRNA-1"/>
    <property type="gene ID" value="ALUE_0001799701"/>
</dbReference>
<keyword evidence="4" id="KW-0808">Transferase</keyword>
<evidence type="ECO:0000256" key="7">
    <source>
        <dbReference type="SAM" id="MobiDB-lite"/>
    </source>
</evidence>
<organism evidence="9 10">
    <name type="scientific">Ascaris lumbricoides</name>
    <name type="common">Giant roundworm</name>
    <dbReference type="NCBI Taxonomy" id="6252"/>
    <lineage>
        <taxon>Eukaryota</taxon>
        <taxon>Metazoa</taxon>
        <taxon>Ecdysozoa</taxon>
        <taxon>Nematoda</taxon>
        <taxon>Chromadorea</taxon>
        <taxon>Rhabditida</taxon>
        <taxon>Spirurina</taxon>
        <taxon>Ascaridomorpha</taxon>
        <taxon>Ascaridoidea</taxon>
        <taxon>Ascarididae</taxon>
        <taxon>Ascaris</taxon>
    </lineage>
</organism>
<dbReference type="CDD" id="cd02735">
    <property type="entry name" value="RNAP_I_Rpa1_C"/>
    <property type="match status" value="1"/>
</dbReference>
<dbReference type="Pfam" id="PF04998">
    <property type="entry name" value="RNA_pol_Rpb1_5"/>
    <property type="match status" value="1"/>
</dbReference>
<dbReference type="Proteomes" id="UP000036681">
    <property type="component" value="Unplaced"/>
</dbReference>